<dbReference type="AlphaFoldDB" id="J9D6J9"/>
<evidence type="ECO:0000256" key="1">
    <source>
        <dbReference type="SAM" id="MobiDB-lite"/>
    </source>
</evidence>
<comment type="caution">
    <text evidence="2">The sequence shown here is derived from an EMBL/GenBank/DDBJ whole genome shotgun (WGS) entry which is preliminary data.</text>
</comment>
<proteinExistence type="predicted"/>
<organism evidence="2 3">
    <name type="scientific">Edhazardia aedis (strain USNM 41457)</name>
    <name type="common">Microsporidian parasite</name>
    <dbReference type="NCBI Taxonomy" id="1003232"/>
    <lineage>
        <taxon>Eukaryota</taxon>
        <taxon>Fungi</taxon>
        <taxon>Fungi incertae sedis</taxon>
        <taxon>Microsporidia</taxon>
        <taxon>Edhazardia</taxon>
    </lineage>
</organism>
<evidence type="ECO:0000313" key="2">
    <source>
        <dbReference type="EMBL" id="EJW03139.1"/>
    </source>
</evidence>
<name>J9D6J9_EDHAE</name>
<feature type="region of interest" description="Disordered" evidence="1">
    <location>
        <begin position="205"/>
        <end position="227"/>
    </location>
</feature>
<feature type="compositionally biased region" description="Low complexity" evidence="1">
    <location>
        <begin position="171"/>
        <end position="181"/>
    </location>
</feature>
<reference evidence="2 3" key="1">
    <citation type="submission" date="2011-08" db="EMBL/GenBank/DDBJ databases">
        <authorList>
            <person name="Liu Z.J."/>
            <person name="Shi F.L."/>
            <person name="Lu J.Q."/>
            <person name="Li M."/>
            <person name="Wang Z.L."/>
        </authorList>
    </citation>
    <scope>NUCLEOTIDE SEQUENCE [LARGE SCALE GENOMIC DNA]</scope>
    <source>
        <strain evidence="2 3">USNM 41457</strain>
    </source>
</reference>
<dbReference type="VEuPathDB" id="MicrosporidiaDB:EDEG_00009"/>
<dbReference type="HOGENOM" id="CLU_711789_0_0_1"/>
<feature type="compositionally biased region" description="Polar residues" evidence="1">
    <location>
        <begin position="106"/>
        <end position="119"/>
    </location>
</feature>
<feature type="region of interest" description="Disordered" evidence="1">
    <location>
        <begin position="106"/>
        <end position="193"/>
    </location>
</feature>
<reference evidence="3" key="2">
    <citation type="submission" date="2015-07" db="EMBL/GenBank/DDBJ databases">
        <title>Contrasting host-pathogen interactions and genome evolution in two generalist and specialist microsporidian pathogens of mosquitoes.</title>
        <authorList>
            <consortium name="The Broad Institute Genomics Platform"/>
            <consortium name="The Broad Institute Genome Sequencing Center for Infectious Disease"/>
            <person name="Cuomo C.A."/>
            <person name="Sanscrainte N.D."/>
            <person name="Goldberg J.M."/>
            <person name="Heiman D."/>
            <person name="Young S."/>
            <person name="Zeng Q."/>
            <person name="Becnel J.J."/>
            <person name="Birren B.W."/>
        </authorList>
    </citation>
    <scope>NUCLEOTIDE SEQUENCE [LARGE SCALE GENOMIC DNA]</scope>
    <source>
        <strain evidence="3">USNM 41457</strain>
    </source>
</reference>
<feature type="compositionally biased region" description="Pro residues" evidence="1">
    <location>
        <begin position="142"/>
        <end position="170"/>
    </location>
</feature>
<sequence length="388" mass="42714">MALRMIRKNSLLKMKTAFLIFLCINCKNKSISVVLQNNIPRSTLKHGKVGALEASFPVPICAPPQQTYINQGQPINAGQGGGKILLVQSQPNPQKSNNAIFQSGTTIQCTPTDNANQNRPGIPAGSGSDNIKQPVAYITTSQPPPQPIPAQPQPQPQPQYVPPQPQPQPQPQSQQQQQNAQPPQPIAVSQQTAEICRPESQNIFKDLPTTDLKKHSLQNRNPTSEFAEIERENPQFAGELCKILQDKKLMGMNKLFDFSVAAVTCNLPARVVVGHLGVLFRIHETLKGMLTQSLSNTQTLAHRMKSYAKEAATSISELGDYAKKISSKIKISRDPERQAQYTGELSRIQGEIARNAQNLKAYLHYVCDLECGLVDLLYPAALDAECRQ</sequence>
<dbReference type="Proteomes" id="UP000003163">
    <property type="component" value="Unassembled WGS sequence"/>
</dbReference>
<dbReference type="EMBL" id="AFBI03000001">
    <property type="protein sequence ID" value="EJW03139.1"/>
    <property type="molecule type" value="Genomic_DNA"/>
</dbReference>
<protein>
    <submittedName>
        <fullName evidence="2">Uncharacterized protein</fullName>
    </submittedName>
</protein>
<evidence type="ECO:0000313" key="3">
    <source>
        <dbReference type="Proteomes" id="UP000003163"/>
    </source>
</evidence>
<gene>
    <name evidence="2" type="ORF">EDEG_00009</name>
</gene>
<dbReference type="InParanoid" id="J9D6J9"/>
<accession>J9D6J9</accession>
<keyword evidence="3" id="KW-1185">Reference proteome</keyword>